<organism evidence="9 10">
    <name type="scientific">Chitiniphilus eburneus</name>
    <dbReference type="NCBI Taxonomy" id="2571148"/>
    <lineage>
        <taxon>Bacteria</taxon>
        <taxon>Pseudomonadati</taxon>
        <taxon>Pseudomonadota</taxon>
        <taxon>Betaproteobacteria</taxon>
        <taxon>Neisseriales</taxon>
        <taxon>Chitinibacteraceae</taxon>
        <taxon>Chitiniphilus</taxon>
    </lineage>
</organism>
<dbReference type="InterPro" id="IPR047207">
    <property type="entry name" value="SPASM_anSME"/>
</dbReference>
<evidence type="ECO:0000256" key="3">
    <source>
        <dbReference type="ARBA" id="ARBA00022691"/>
    </source>
</evidence>
<dbReference type="InterPro" id="IPR034491">
    <property type="entry name" value="Anaerob_Ser_sulfatase-maturase"/>
</dbReference>
<evidence type="ECO:0000256" key="6">
    <source>
        <dbReference type="ARBA" id="ARBA00023014"/>
    </source>
</evidence>
<keyword evidence="10" id="KW-1185">Reference proteome</keyword>
<comment type="caution">
    <text evidence="9">The sequence shown here is derived from an EMBL/GenBank/DDBJ whole genome shotgun (WGS) entry which is preliminary data.</text>
</comment>
<dbReference type="CDD" id="cd21120">
    <property type="entry name" value="SPASM_anSME"/>
    <property type="match status" value="1"/>
</dbReference>
<dbReference type="NCBIfam" id="TIGR03942">
    <property type="entry name" value="sulfatase_rSAM"/>
    <property type="match status" value="1"/>
</dbReference>
<dbReference type="SUPFAM" id="SSF102114">
    <property type="entry name" value="Radical SAM enzymes"/>
    <property type="match status" value="1"/>
</dbReference>
<name>A0A4U0PCB2_9NEIS</name>
<dbReference type="SFLD" id="SFLDG01386">
    <property type="entry name" value="main_SPASM_domain-containing"/>
    <property type="match status" value="1"/>
</dbReference>
<dbReference type="SFLD" id="SFLDS00029">
    <property type="entry name" value="Radical_SAM"/>
    <property type="match status" value="1"/>
</dbReference>
<evidence type="ECO:0000256" key="5">
    <source>
        <dbReference type="ARBA" id="ARBA00023004"/>
    </source>
</evidence>
<dbReference type="InterPro" id="IPR007197">
    <property type="entry name" value="rSAM"/>
</dbReference>
<accession>A0A4U0PCB2</accession>
<feature type="domain" description="Radical SAM core" evidence="8">
    <location>
        <begin position="33"/>
        <end position="272"/>
    </location>
</feature>
<dbReference type="Pfam" id="PF13186">
    <property type="entry name" value="SPASM"/>
    <property type="match status" value="1"/>
</dbReference>
<keyword evidence="2" id="KW-0004">4Fe-4S</keyword>
<dbReference type="InterPro" id="IPR058240">
    <property type="entry name" value="rSAM_sf"/>
</dbReference>
<dbReference type="InterPro" id="IPR013785">
    <property type="entry name" value="Aldolase_TIM"/>
</dbReference>
<dbReference type="GO" id="GO:0046872">
    <property type="term" value="F:metal ion binding"/>
    <property type="evidence" value="ECO:0007669"/>
    <property type="project" value="UniProtKB-KW"/>
</dbReference>
<dbReference type="SFLD" id="SFLDG01384">
    <property type="entry name" value="thioether_bond_formation_requi"/>
    <property type="match status" value="1"/>
</dbReference>
<evidence type="ECO:0000313" key="10">
    <source>
        <dbReference type="Proteomes" id="UP000310016"/>
    </source>
</evidence>
<evidence type="ECO:0000256" key="2">
    <source>
        <dbReference type="ARBA" id="ARBA00022485"/>
    </source>
</evidence>
<dbReference type="PANTHER" id="PTHR43273">
    <property type="entry name" value="ANAEROBIC SULFATASE-MATURATING ENZYME HOMOLOG ASLB-RELATED"/>
    <property type="match status" value="1"/>
</dbReference>
<dbReference type="SFLD" id="SFLDF00285">
    <property type="entry name" value="anaerobic_Ser-type_sulfatase-m"/>
    <property type="match status" value="1"/>
</dbReference>
<dbReference type="EMBL" id="SUMF01000038">
    <property type="protein sequence ID" value="TJZ65375.1"/>
    <property type="molecule type" value="Genomic_DNA"/>
</dbReference>
<dbReference type="Pfam" id="PF04055">
    <property type="entry name" value="Radical_SAM"/>
    <property type="match status" value="1"/>
</dbReference>
<dbReference type="OrthoDB" id="308557at2"/>
<dbReference type="AlphaFoldDB" id="A0A4U0PCB2"/>
<dbReference type="PANTHER" id="PTHR43273:SF3">
    <property type="entry name" value="ANAEROBIC SULFATASE-MATURATING ENZYME HOMOLOG ASLB-RELATED"/>
    <property type="match status" value="1"/>
</dbReference>
<keyword evidence="4" id="KW-0479">Metal-binding</keyword>
<evidence type="ECO:0000256" key="7">
    <source>
        <dbReference type="ARBA" id="ARBA00023601"/>
    </source>
</evidence>
<dbReference type="InterPro" id="IPR023885">
    <property type="entry name" value="4Fe4S-binding_SPASM_dom"/>
</dbReference>
<keyword evidence="5" id="KW-0408">Iron</keyword>
<protein>
    <submittedName>
        <fullName evidence="9">Anaerobic sulfatase maturase</fullName>
    </submittedName>
</protein>
<dbReference type="SFLD" id="SFLDG01067">
    <property type="entry name" value="SPASM/twitch_domain_containing"/>
    <property type="match status" value="1"/>
</dbReference>
<dbReference type="Gene3D" id="3.20.20.70">
    <property type="entry name" value="Aldolase class I"/>
    <property type="match status" value="1"/>
</dbReference>
<evidence type="ECO:0000313" key="9">
    <source>
        <dbReference type="EMBL" id="TJZ65375.1"/>
    </source>
</evidence>
<dbReference type="NCBIfam" id="TIGR04085">
    <property type="entry name" value="rSAM_more_4Fe4S"/>
    <property type="match status" value="1"/>
</dbReference>
<keyword evidence="3" id="KW-0949">S-adenosyl-L-methionine</keyword>
<dbReference type="GO" id="GO:0051539">
    <property type="term" value="F:4 iron, 4 sulfur cluster binding"/>
    <property type="evidence" value="ECO:0007669"/>
    <property type="project" value="UniProtKB-KW"/>
</dbReference>
<comment type="similarity">
    <text evidence="7">Belongs to the radical SAM superfamily. Anaerobic sulfatase-maturating enzyme family.</text>
</comment>
<dbReference type="GO" id="GO:0016491">
    <property type="term" value="F:oxidoreductase activity"/>
    <property type="evidence" value="ECO:0007669"/>
    <property type="project" value="InterPro"/>
</dbReference>
<reference evidence="9 10" key="1">
    <citation type="submission" date="2019-04" db="EMBL/GenBank/DDBJ databases">
        <title>Chitiniphilus eburnea sp. nov., a novel chitinolytic bacterium isolated from aquaculture sludge.</title>
        <authorList>
            <person name="Sheng M."/>
        </authorList>
    </citation>
    <scope>NUCLEOTIDE SEQUENCE [LARGE SCALE GENOMIC DNA]</scope>
    <source>
        <strain evidence="9 10">HX-2-15</strain>
    </source>
</reference>
<dbReference type="PROSITE" id="PS51918">
    <property type="entry name" value="RADICAL_SAM"/>
    <property type="match status" value="1"/>
</dbReference>
<dbReference type="InterPro" id="IPR023867">
    <property type="entry name" value="Sulphatase_maturase_rSAM"/>
</dbReference>
<dbReference type="Proteomes" id="UP000310016">
    <property type="component" value="Unassembled WGS sequence"/>
</dbReference>
<proteinExistence type="inferred from homology"/>
<dbReference type="RefSeq" id="WP_136774877.1">
    <property type="nucleotide sequence ID" value="NZ_CP156074.1"/>
</dbReference>
<sequence length="428" mass="48332">MYSADTLHHAKRLNISPEALHNYLAAGQDRPGPGIRRTLHATVKTVGSACNLDCNYCYYLSKEQLLAQKNQRIDDAMLERFIADYIASQDGEEIAFTWHGGEPTLLGVPFFRKVVALQARYLPPGRRIVNDLQTNGTLLNEEWAAFLAEHDFMVGLSIDGPRALHDRYRPTKSGQPSFDAVVAGAQHLRRHGVPFSTLTVVNRHNAREPLAVYRFLRDELGAGYMQFIPCVEPRQFEQVAPGHLPASQLAERGSPRSRPGHPLSIVTEWSVDPDDWGGFLSAVFDEWVAHDLNRVRVNLFETVIAQWQGKPAMLCTSSAFCGKNVAVEQDGRVYSCDHYVYPEYEIGRLGERSLSQMVFSLRQLEFGLDKFNSLPGECRRCDYLKLCYGECPRTRLLKTRPGEGNLSYLCAGWKRFYTHAAPTLARLR</sequence>
<evidence type="ECO:0000259" key="8">
    <source>
        <dbReference type="PROSITE" id="PS51918"/>
    </source>
</evidence>
<dbReference type="CDD" id="cd01335">
    <property type="entry name" value="Radical_SAM"/>
    <property type="match status" value="1"/>
</dbReference>
<evidence type="ECO:0000256" key="4">
    <source>
        <dbReference type="ARBA" id="ARBA00022723"/>
    </source>
</evidence>
<gene>
    <name evidence="9" type="ORF">FAZ21_18295</name>
</gene>
<evidence type="ECO:0000256" key="1">
    <source>
        <dbReference type="ARBA" id="ARBA00001966"/>
    </source>
</evidence>
<comment type="cofactor">
    <cofactor evidence="1">
        <name>[4Fe-4S] cluster</name>
        <dbReference type="ChEBI" id="CHEBI:49883"/>
    </cofactor>
</comment>
<keyword evidence="6" id="KW-0411">Iron-sulfur</keyword>
<dbReference type="SFLD" id="SFLDG01072">
    <property type="entry name" value="dehydrogenase_like"/>
    <property type="match status" value="1"/>
</dbReference>